<keyword evidence="7" id="KW-1185">Reference proteome</keyword>
<dbReference type="PROSITE" id="PS51164">
    <property type="entry name" value="CBM1_2"/>
    <property type="match status" value="1"/>
</dbReference>
<comment type="caution">
    <text evidence="6">The sequence shown here is derived from an EMBL/GenBank/DDBJ whole genome shotgun (WGS) entry which is preliminary data.</text>
</comment>
<evidence type="ECO:0000256" key="1">
    <source>
        <dbReference type="ARBA" id="ARBA00022487"/>
    </source>
</evidence>
<dbReference type="InterPro" id="IPR050955">
    <property type="entry name" value="Plant_Biomass_Hydrol_Est"/>
</dbReference>
<dbReference type="OrthoDB" id="2425929at2759"/>
<comment type="function">
    <text evidence="4">Esterase involved in the hydrolysis of xylan, a major structural heterogeneous polysaccharide found in plant biomass representing the second most abundant polysaccharide in the biosphere, after cellulose.</text>
</comment>
<evidence type="ECO:0000256" key="3">
    <source>
        <dbReference type="ARBA" id="ARBA00022801"/>
    </source>
</evidence>
<keyword evidence="2 4" id="KW-0732">Signal</keyword>
<organism evidence="6 7">
    <name type="scientific">Dactylonectria macrodidyma</name>
    <dbReference type="NCBI Taxonomy" id="307937"/>
    <lineage>
        <taxon>Eukaryota</taxon>
        <taxon>Fungi</taxon>
        <taxon>Dikarya</taxon>
        <taxon>Ascomycota</taxon>
        <taxon>Pezizomycotina</taxon>
        <taxon>Sordariomycetes</taxon>
        <taxon>Hypocreomycetidae</taxon>
        <taxon>Hypocreales</taxon>
        <taxon>Nectriaceae</taxon>
        <taxon>Dactylonectria</taxon>
    </lineage>
</organism>
<dbReference type="EMBL" id="JAGMUV010000003">
    <property type="protein sequence ID" value="KAH7166520.1"/>
    <property type="molecule type" value="Genomic_DNA"/>
</dbReference>
<accession>A0A9P9JKG2</accession>
<sequence>MKVLTLLSVWALTLFSAALGAEVVPRAALTEVTSYGSNPTGTRMFLYVPNNLAAKPAIVVGIHWCTGSASAYYSGTQWARYAETYGYIVIYPQTPYTSDNCWDVSSKASLTHGGGGCSTSIANMVEFVIAQYGADSSKVFVSGISSGAMMTNVMAATYPNLFAAGIVYAGVPAGCFMSAADVADAWNSTCATGASIWTQQQWTNVVNNMYPGYTGSRPKMQIYHGTDDAILNVQNYYETIKQWTGVFGYSTTAASTVVDNPRSPYTKYIFGDKLQTFLGSGVSHSIDTFPDEDHKWFGLTSTVTPTATTTTAASTSTATGTAAHWAQCGGSGYTGPTKCVSPYTCVKSNEWYSQCL</sequence>
<dbReference type="GO" id="GO:0030248">
    <property type="term" value="F:cellulose binding"/>
    <property type="evidence" value="ECO:0007669"/>
    <property type="project" value="InterPro"/>
</dbReference>
<dbReference type="GO" id="GO:0005576">
    <property type="term" value="C:extracellular region"/>
    <property type="evidence" value="ECO:0007669"/>
    <property type="project" value="UniProtKB-SubCell"/>
</dbReference>
<dbReference type="InterPro" id="IPR000254">
    <property type="entry name" value="CBD"/>
</dbReference>
<feature type="chain" id="PRO_5040535006" description="Carboxylic ester hydrolase" evidence="4">
    <location>
        <begin position="21"/>
        <end position="356"/>
    </location>
</feature>
<dbReference type="GO" id="GO:0045493">
    <property type="term" value="P:xylan catabolic process"/>
    <property type="evidence" value="ECO:0007669"/>
    <property type="project" value="UniProtKB-UniRule"/>
</dbReference>
<reference evidence="6" key="1">
    <citation type="journal article" date="2021" name="Nat. Commun.">
        <title>Genetic determinants of endophytism in the Arabidopsis root mycobiome.</title>
        <authorList>
            <person name="Mesny F."/>
            <person name="Miyauchi S."/>
            <person name="Thiergart T."/>
            <person name="Pickel B."/>
            <person name="Atanasova L."/>
            <person name="Karlsson M."/>
            <person name="Huettel B."/>
            <person name="Barry K.W."/>
            <person name="Haridas S."/>
            <person name="Chen C."/>
            <person name="Bauer D."/>
            <person name="Andreopoulos W."/>
            <person name="Pangilinan J."/>
            <person name="LaButti K."/>
            <person name="Riley R."/>
            <person name="Lipzen A."/>
            <person name="Clum A."/>
            <person name="Drula E."/>
            <person name="Henrissat B."/>
            <person name="Kohler A."/>
            <person name="Grigoriev I.V."/>
            <person name="Martin F.M."/>
            <person name="Hacquard S."/>
        </authorList>
    </citation>
    <scope>NUCLEOTIDE SEQUENCE</scope>
    <source>
        <strain evidence="6">MPI-CAGE-AT-0147</strain>
    </source>
</reference>
<name>A0A9P9JKG2_9HYPO</name>
<comment type="similarity">
    <text evidence="4">Belongs to the carbohydrate esterase 1 (CE1) family.</text>
</comment>
<feature type="domain" description="CBM1" evidence="5">
    <location>
        <begin position="320"/>
        <end position="356"/>
    </location>
</feature>
<dbReference type="Pfam" id="PF00734">
    <property type="entry name" value="CBM_1"/>
    <property type="match status" value="1"/>
</dbReference>
<evidence type="ECO:0000259" key="5">
    <source>
        <dbReference type="PROSITE" id="PS51164"/>
    </source>
</evidence>
<dbReference type="NCBIfam" id="TIGR01840">
    <property type="entry name" value="esterase_phb"/>
    <property type="match status" value="1"/>
</dbReference>
<dbReference type="Pfam" id="PF10503">
    <property type="entry name" value="Esterase_PHB"/>
    <property type="match status" value="1"/>
</dbReference>
<dbReference type="InterPro" id="IPR029058">
    <property type="entry name" value="AB_hydrolase_fold"/>
</dbReference>
<evidence type="ECO:0000313" key="7">
    <source>
        <dbReference type="Proteomes" id="UP000738349"/>
    </source>
</evidence>
<protein>
    <recommendedName>
        <fullName evidence="4">Carboxylic ester hydrolase</fullName>
        <ecNumber evidence="4">3.1.1.-</ecNumber>
    </recommendedName>
</protein>
<dbReference type="AlphaFoldDB" id="A0A9P9JKG2"/>
<keyword evidence="1 4" id="KW-0719">Serine esterase</keyword>
<dbReference type="Gene3D" id="3.40.50.1820">
    <property type="entry name" value="alpha/beta hydrolase"/>
    <property type="match status" value="1"/>
</dbReference>
<dbReference type="PANTHER" id="PTHR43037">
    <property type="entry name" value="UNNAMED PRODUCT-RELATED"/>
    <property type="match status" value="1"/>
</dbReference>
<keyword evidence="4" id="KW-0624">Polysaccharide degradation</keyword>
<evidence type="ECO:0000256" key="4">
    <source>
        <dbReference type="RuleBase" id="RU367147"/>
    </source>
</evidence>
<proteinExistence type="inferred from homology"/>
<keyword evidence="4" id="KW-0964">Secreted</keyword>
<evidence type="ECO:0000313" key="6">
    <source>
        <dbReference type="EMBL" id="KAH7166520.1"/>
    </source>
</evidence>
<keyword evidence="3 4" id="KW-0378">Hydrolase</keyword>
<keyword evidence="4" id="KW-0119">Carbohydrate metabolism</keyword>
<dbReference type="SUPFAM" id="SSF53474">
    <property type="entry name" value="alpha/beta-Hydrolases"/>
    <property type="match status" value="2"/>
</dbReference>
<dbReference type="InterPro" id="IPR010126">
    <property type="entry name" value="Esterase_phb"/>
</dbReference>
<feature type="signal peptide" evidence="4">
    <location>
        <begin position="1"/>
        <end position="20"/>
    </location>
</feature>
<dbReference type="GO" id="GO:0052689">
    <property type="term" value="F:carboxylic ester hydrolase activity"/>
    <property type="evidence" value="ECO:0007669"/>
    <property type="project" value="UniProtKB-KW"/>
</dbReference>
<evidence type="ECO:0000256" key="2">
    <source>
        <dbReference type="ARBA" id="ARBA00022729"/>
    </source>
</evidence>
<dbReference type="EC" id="3.1.1.-" evidence="4"/>
<dbReference type="Proteomes" id="UP000738349">
    <property type="component" value="Unassembled WGS sequence"/>
</dbReference>
<dbReference type="SMART" id="SM00236">
    <property type="entry name" value="fCBD"/>
    <property type="match status" value="1"/>
</dbReference>
<gene>
    <name evidence="6" type="ORF">EDB81DRAFT_943381</name>
</gene>
<comment type="subcellular location">
    <subcellularLocation>
        <location evidence="4">Secreted</location>
    </subcellularLocation>
</comment>
<dbReference type="PANTHER" id="PTHR43037:SF5">
    <property type="entry name" value="FERULOYL ESTERASE"/>
    <property type="match status" value="1"/>
</dbReference>
<dbReference type="PROSITE" id="PS00562">
    <property type="entry name" value="CBM1_1"/>
    <property type="match status" value="1"/>
</dbReference>